<dbReference type="AlphaFoldDB" id="A0A1B8ART9"/>
<keyword evidence="2" id="KW-1185">Reference proteome</keyword>
<accession>A0A1B8ART9</accession>
<name>A0A1B8ART9_FUSPO</name>
<gene>
    <name evidence="1" type="ORF">FPOA_03821</name>
</gene>
<organism evidence="1 2">
    <name type="scientific">Fusarium poae</name>
    <dbReference type="NCBI Taxonomy" id="36050"/>
    <lineage>
        <taxon>Eukaryota</taxon>
        <taxon>Fungi</taxon>
        <taxon>Dikarya</taxon>
        <taxon>Ascomycota</taxon>
        <taxon>Pezizomycotina</taxon>
        <taxon>Sordariomycetes</taxon>
        <taxon>Hypocreomycetidae</taxon>
        <taxon>Hypocreales</taxon>
        <taxon>Nectriaceae</taxon>
        <taxon>Fusarium</taxon>
    </lineage>
</organism>
<protein>
    <submittedName>
        <fullName evidence="1">Uncharacterized protein</fullName>
    </submittedName>
</protein>
<proteinExistence type="predicted"/>
<evidence type="ECO:0000313" key="2">
    <source>
        <dbReference type="Proteomes" id="UP000091967"/>
    </source>
</evidence>
<comment type="caution">
    <text evidence="1">The sequence shown here is derived from an EMBL/GenBank/DDBJ whole genome shotgun (WGS) entry which is preliminary data.</text>
</comment>
<reference evidence="1 2" key="1">
    <citation type="submission" date="2016-06" db="EMBL/GenBank/DDBJ databases">
        <title>Living apart together: crosstalk between the core and supernumerary genomes in a fungal plant pathogen.</title>
        <authorList>
            <person name="Vanheule A."/>
            <person name="Audenaert K."/>
            <person name="Warris S."/>
            <person name="Van De Geest H."/>
            <person name="Schijlen E."/>
            <person name="Hofte M."/>
            <person name="De Saeger S."/>
            <person name="Haesaert G."/>
            <person name="Waalwijk C."/>
            <person name="Van Der Lee T."/>
        </authorList>
    </citation>
    <scope>NUCLEOTIDE SEQUENCE [LARGE SCALE GENOMIC DNA]</scope>
    <source>
        <strain evidence="1 2">2516</strain>
    </source>
</reference>
<evidence type="ECO:0000313" key="1">
    <source>
        <dbReference type="EMBL" id="OBS23269.1"/>
    </source>
</evidence>
<sequence>MSTNDLAHLEAMGLPAPAYVAPSLRQDIRNRSDEMQIHQLANLVTPLVYATRRSHVPEEELASFEACRSNVYKPVQTFQNDLADEMRSQVPLNCLGCARRPEVAGTAPGLCGYTMGKSGGSGSARECGMAEEGAIYAVEQAEKHCWLLRKFKWGYRSTAVPMPAT</sequence>
<dbReference type="Proteomes" id="UP000091967">
    <property type="component" value="Unassembled WGS sequence"/>
</dbReference>
<dbReference type="EMBL" id="LYXU01000002">
    <property type="protein sequence ID" value="OBS23269.1"/>
    <property type="molecule type" value="Genomic_DNA"/>
</dbReference>